<reference evidence="1 2" key="1">
    <citation type="journal article" date="2019" name="Sci. Rep.">
        <title>Orb-weaving spider Araneus ventricosus genome elucidates the spidroin gene catalogue.</title>
        <authorList>
            <person name="Kono N."/>
            <person name="Nakamura H."/>
            <person name="Ohtoshi R."/>
            <person name="Moran D.A.P."/>
            <person name="Shinohara A."/>
            <person name="Yoshida Y."/>
            <person name="Fujiwara M."/>
            <person name="Mori M."/>
            <person name="Tomita M."/>
            <person name="Arakawa K."/>
        </authorList>
    </citation>
    <scope>NUCLEOTIDE SEQUENCE [LARGE SCALE GENOMIC DNA]</scope>
</reference>
<gene>
    <name evidence="1" type="ORF">AVEN_121559_1</name>
</gene>
<dbReference type="AlphaFoldDB" id="A0A4Y2GLH2"/>
<evidence type="ECO:0000313" key="2">
    <source>
        <dbReference type="Proteomes" id="UP000499080"/>
    </source>
</evidence>
<organism evidence="1 2">
    <name type="scientific">Araneus ventricosus</name>
    <name type="common">Orbweaver spider</name>
    <name type="synonym">Epeira ventricosa</name>
    <dbReference type="NCBI Taxonomy" id="182803"/>
    <lineage>
        <taxon>Eukaryota</taxon>
        <taxon>Metazoa</taxon>
        <taxon>Ecdysozoa</taxon>
        <taxon>Arthropoda</taxon>
        <taxon>Chelicerata</taxon>
        <taxon>Arachnida</taxon>
        <taxon>Araneae</taxon>
        <taxon>Araneomorphae</taxon>
        <taxon>Entelegynae</taxon>
        <taxon>Araneoidea</taxon>
        <taxon>Araneidae</taxon>
        <taxon>Araneus</taxon>
    </lineage>
</organism>
<dbReference type="Proteomes" id="UP000499080">
    <property type="component" value="Unassembled WGS sequence"/>
</dbReference>
<name>A0A4Y2GLH2_ARAVE</name>
<evidence type="ECO:0000313" key="1">
    <source>
        <dbReference type="EMBL" id="GBM54682.1"/>
    </source>
</evidence>
<accession>A0A4Y2GLH2</accession>
<protein>
    <submittedName>
        <fullName evidence="1">Uncharacterized protein</fullName>
    </submittedName>
</protein>
<sequence>MCYHLESGIGRRKAVEFEENLQIISEIDQESKQVDAATWNFSVDDSYFPEKKRKDIGDVVKKSEVDSKGKIFKGAVNDDADEVFN</sequence>
<proteinExistence type="predicted"/>
<keyword evidence="2" id="KW-1185">Reference proteome</keyword>
<dbReference type="EMBL" id="BGPR01001469">
    <property type="protein sequence ID" value="GBM54682.1"/>
    <property type="molecule type" value="Genomic_DNA"/>
</dbReference>
<comment type="caution">
    <text evidence="1">The sequence shown here is derived from an EMBL/GenBank/DDBJ whole genome shotgun (WGS) entry which is preliminary data.</text>
</comment>